<protein>
    <submittedName>
        <fullName evidence="7">DNA-directed RNA polymerase I subunit RPA43</fullName>
    </submittedName>
</protein>
<evidence type="ECO:0000256" key="4">
    <source>
        <dbReference type="ARBA" id="ARBA00023242"/>
    </source>
</evidence>
<keyword evidence="3" id="KW-0804">Transcription</keyword>
<dbReference type="AlphaFoldDB" id="A0A0D0VKD0"/>
<feature type="compositionally biased region" description="Basic residues" evidence="5">
    <location>
        <begin position="33"/>
        <end position="42"/>
    </location>
</feature>
<dbReference type="InterPro" id="IPR036898">
    <property type="entry name" value="RNA_pol_Rpb7-like_N_sf"/>
</dbReference>
<feature type="compositionally biased region" description="Basic and acidic residues" evidence="5">
    <location>
        <begin position="344"/>
        <end position="353"/>
    </location>
</feature>
<organism evidence="7">
    <name type="scientific">Cryptococcus bacillisporus CA1280</name>
    <dbReference type="NCBI Taxonomy" id="1296109"/>
    <lineage>
        <taxon>Eukaryota</taxon>
        <taxon>Fungi</taxon>
        <taxon>Dikarya</taxon>
        <taxon>Basidiomycota</taxon>
        <taxon>Agaricomycotina</taxon>
        <taxon>Tremellomycetes</taxon>
        <taxon>Tremellales</taxon>
        <taxon>Cryptococcaceae</taxon>
        <taxon>Cryptococcus</taxon>
        <taxon>Cryptococcus gattii species complex</taxon>
    </lineage>
</organism>
<keyword evidence="4" id="KW-0539">Nucleus</keyword>
<evidence type="ECO:0000313" key="7">
    <source>
        <dbReference type="EMBL" id="KIR47846.1"/>
    </source>
</evidence>
<dbReference type="Gene3D" id="2.40.50.1060">
    <property type="match status" value="1"/>
</dbReference>
<proteinExistence type="predicted"/>
<dbReference type="Pfam" id="PF17875">
    <property type="entry name" value="RPA43_OB"/>
    <property type="match status" value="1"/>
</dbReference>
<feature type="region of interest" description="Disordered" evidence="5">
    <location>
        <begin position="1"/>
        <end position="58"/>
    </location>
</feature>
<dbReference type="EMBL" id="KN847979">
    <property type="protein sequence ID" value="KIR47846.1"/>
    <property type="molecule type" value="Genomic_DNA"/>
</dbReference>
<feature type="region of interest" description="Disordered" evidence="5">
    <location>
        <begin position="247"/>
        <end position="359"/>
    </location>
</feature>
<feature type="compositionally biased region" description="Acidic residues" evidence="5">
    <location>
        <begin position="326"/>
        <end position="337"/>
    </location>
</feature>
<evidence type="ECO:0000256" key="2">
    <source>
        <dbReference type="ARBA" id="ARBA00022478"/>
    </source>
</evidence>
<feature type="compositionally biased region" description="Basic and acidic residues" evidence="5">
    <location>
        <begin position="43"/>
        <end position="58"/>
    </location>
</feature>
<evidence type="ECO:0000256" key="5">
    <source>
        <dbReference type="SAM" id="MobiDB-lite"/>
    </source>
</evidence>
<dbReference type="Gene3D" id="3.30.1490.120">
    <property type="entry name" value="RNA polymerase Rpb7-like, N-terminal domain"/>
    <property type="match status" value="1"/>
</dbReference>
<sequence>MSALNATASSSKQKKDKSKDKHNKEKHHSDKSKSKKDKKSKSEKHEKGEKSPFEHREMRMRLSVPPKFAGDVMAGVRDQLDGMIMQYLPEVKGVLIAHWDHSFDDDTAKIINECPFEVANVEFHAIYWAPKIGQKLRGIHSISSPSHLSLIFAGAFNISIPIQHIPADLYEFEETDEVVETKSDDGSEVEYIDKSEMEMEETGRWRNKKTGEFFGKRELVKFTVIGMQVTNQMLSLTGSLLEDPSNPLPAPEIVAAPIMPSPSPSPEPQQPHPAKKARTQPQPQTKQVVKDEVDTSKMTARELKAYRKEEEKKKRDARKARKEGPAEDDAEGEEQEEGGAGTKRKADEQESEKRKKKKE</sequence>
<dbReference type="GO" id="GO:0006352">
    <property type="term" value="P:DNA-templated transcription initiation"/>
    <property type="evidence" value="ECO:0007669"/>
    <property type="project" value="InterPro"/>
</dbReference>
<dbReference type="HOGENOM" id="CLU_052539_0_0_1"/>
<dbReference type="CDD" id="cd04328">
    <property type="entry name" value="RNAP_I_Rpa43_N"/>
    <property type="match status" value="1"/>
</dbReference>
<reference evidence="7" key="1">
    <citation type="submission" date="2015-01" db="EMBL/GenBank/DDBJ databases">
        <title>The Genome Sequence of Cryptococcus gattii CA1280.</title>
        <authorList>
            <consortium name="The Broad Institute Genomics Platform"/>
            <person name="Cuomo C."/>
            <person name="Litvintseva A."/>
            <person name="Chen Y."/>
            <person name="Heitman J."/>
            <person name="Sun S."/>
            <person name="Springer D."/>
            <person name="Dromer F."/>
            <person name="Young S."/>
            <person name="Zeng Q."/>
            <person name="Gargeya S."/>
            <person name="Abouelleil A."/>
            <person name="Alvarado L."/>
            <person name="Chapman S.B."/>
            <person name="Gainer-Dewar J."/>
            <person name="Goldberg J."/>
            <person name="Griggs A."/>
            <person name="Gujja S."/>
            <person name="Hansen M."/>
            <person name="Howarth C."/>
            <person name="Imamovic A."/>
            <person name="Larimer J."/>
            <person name="Murphy C."/>
            <person name="Naylor J."/>
            <person name="Pearson M."/>
            <person name="Priest M."/>
            <person name="Roberts A."/>
            <person name="Saif S."/>
            <person name="Shea T."/>
            <person name="Sykes S."/>
            <person name="Wortman J."/>
            <person name="Nusbaum C."/>
            <person name="Birren B."/>
        </authorList>
    </citation>
    <scope>NUCLEOTIDE SEQUENCE [LARGE SCALE GENOMIC DNA]</scope>
    <source>
        <strain evidence="7">CA1280</strain>
    </source>
</reference>
<gene>
    <name evidence="7" type="ORF">I312_02994</name>
</gene>
<dbReference type="OrthoDB" id="10250504at2759"/>
<name>A0A0D0VKD0_CRYGA</name>
<dbReference type="PANTHER" id="PTHR12709:SF5">
    <property type="entry name" value="DNA-DIRECTED RNA POLYMERASE I SUBUNIT RPA43"/>
    <property type="match status" value="1"/>
</dbReference>
<evidence type="ECO:0000256" key="1">
    <source>
        <dbReference type="ARBA" id="ARBA00004123"/>
    </source>
</evidence>
<feature type="compositionally biased region" description="Basic and acidic residues" evidence="5">
    <location>
        <begin position="17"/>
        <end position="32"/>
    </location>
</feature>
<dbReference type="InterPro" id="IPR045113">
    <property type="entry name" value="Rpb7-like"/>
</dbReference>
<evidence type="ECO:0000259" key="6">
    <source>
        <dbReference type="Pfam" id="PF17875"/>
    </source>
</evidence>
<feature type="compositionally biased region" description="Pro residues" evidence="5">
    <location>
        <begin position="259"/>
        <end position="271"/>
    </location>
</feature>
<dbReference type="GO" id="GO:0005736">
    <property type="term" value="C:RNA polymerase I complex"/>
    <property type="evidence" value="ECO:0007669"/>
    <property type="project" value="TreeGrafter"/>
</dbReference>
<dbReference type="InterPro" id="IPR041901">
    <property type="entry name" value="RNAP_I_Rpa43_N"/>
</dbReference>
<accession>A0A0D0VKD0</accession>
<dbReference type="GO" id="GO:0006362">
    <property type="term" value="P:transcription elongation by RNA polymerase I"/>
    <property type="evidence" value="ECO:0007669"/>
    <property type="project" value="TreeGrafter"/>
</dbReference>
<evidence type="ECO:0000256" key="3">
    <source>
        <dbReference type="ARBA" id="ARBA00023163"/>
    </source>
</evidence>
<feature type="compositionally biased region" description="Basic and acidic residues" evidence="5">
    <location>
        <begin position="288"/>
        <end position="314"/>
    </location>
</feature>
<comment type="subcellular location">
    <subcellularLocation>
        <location evidence="1">Nucleus</location>
    </subcellularLocation>
</comment>
<dbReference type="PANTHER" id="PTHR12709">
    <property type="entry name" value="DNA-DIRECTED RNA POLYMERASE II, III"/>
    <property type="match status" value="1"/>
</dbReference>
<feature type="domain" description="RPA43 OB" evidence="6">
    <location>
        <begin position="130"/>
        <end position="241"/>
    </location>
</feature>
<dbReference type="InterPro" id="IPR041178">
    <property type="entry name" value="RPA43_OB"/>
</dbReference>
<keyword evidence="2 7" id="KW-0240">DNA-directed RNA polymerase</keyword>